<comment type="caution">
    <text evidence="3">The sequence shown here is derived from an EMBL/GenBank/DDBJ whole genome shotgun (WGS) entry which is preliminary data.</text>
</comment>
<dbReference type="InterPro" id="IPR036509">
    <property type="entry name" value="Met_Sox_Rdtase_MsrA_sf"/>
</dbReference>
<dbReference type="Proteomes" id="UP000654075">
    <property type="component" value="Unassembled WGS sequence"/>
</dbReference>
<protein>
    <recommendedName>
        <fullName evidence="5">Peptide-methionine (S)-S-oxide reductase</fullName>
    </recommendedName>
</protein>
<keyword evidence="1" id="KW-0812">Transmembrane</keyword>
<feature type="non-terminal residue" evidence="3">
    <location>
        <position position="1"/>
    </location>
</feature>
<evidence type="ECO:0000256" key="2">
    <source>
        <dbReference type="SAM" id="SignalP"/>
    </source>
</evidence>
<keyword evidence="1" id="KW-1133">Transmembrane helix</keyword>
<feature type="signal peptide" evidence="2">
    <location>
        <begin position="1"/>
        <end position="36"/>
    </location>
</feature>
<proteinExistence type="predicted"/>
<feature type="transmembrane region" description="Helical" evidence="1">
    <location>
        <begin position="239"/>
        <end position="260"/>
    </location>
</feature>
<evidence type="ECO:0000313" key="3">
    <source>
        <dbReference type="EMBL" id="CAE8601204.1"/>
    </source>
</evidence>
<keyword evidence="2" id="KW-0732">Signal</keyword>
<reference evidence="3" key="1">
    <citation type="submission" date="2021-02" db="EMBL/GenBank/DDBJ databases">
        <authorList>
            <person name="Dougan E. K."/>
            <person name="Rhodes N."/>
            <person name="Thang M."/>
            <person name="Chan C."/>
        </authorList>
    </citation>
    <scope>NUCLEOTIDE SEQUENCE</scope>
</reference>
<dbReference type="Gene3D" id="3.30.1060.10">
    <property type="entry name" value="Peptide methionine sulphoxide reductase MsrA"/>
    <property type="match status" value="1"/>
</dbReference>
<name>A0A813ELK9_POLGL</name>
<organism evidence="3 4">
    <name type="scientific">Polarella glacialis</name>
    <name type="common">Dinoflagellate</name>
    <dbReference type="NCBI Taxonomy" id="89957"/>
    <lineage>
        <taxon>Eukaryota</taxon>
        <taxon>Sar</taxon>
        <taxon>Alveolata</taxon>
        <taxon>Dinophyceae</taxon>
        <taxon>Suessiales</taxon>
        <taxon>Suessiaceae</taxon>
        <taxon>Polarella</taxon>
    </lineage>
</organism>
<evidence type="ECO:0000256" key="1">
    <source>
        <dbReference type="SAM" id="Phobius"/>
    </source>
</evidence>
<keyword evidence="1" id="KW-0472">Membrane</keyword>
<feature type="chain" id="PRO_5032891006" description="Peptide-methionine (S)-S-oxide reductase" evidence="2">
    <location>
        <begin position="37"/>
        <end position="276"/>
    </location>
</feature>
<evidence type="ECO:0000313" key="4">
    <source>
        <dbReference type="Proteomes" id="UP000654075"/>
    </source>
</evidence>
<keyword evidence="4" id="KW-1185">Reference proteome</keyword>
<gene>
    <name evidence="3" type="ORF">PGLA1383_LOCUS19500</name>
</gene>
<evidence type="ECO:0008006" key="5">
    <source>
        <dbReference type="Google" id="ProtNLM"/>
    </source>
</evidence>
<sequence length="276" mass="30274">SSPVRVRFRPSALRSSCWSFTLFLVTFSRHLSTAVATNGTESVDIYIGAGCFWHVQLVLNKAEEKVLGRDGSSVTGITGYAGGKDNGGSVCYDNYGKKGHTEVVFMRAPRDKLPSIAQAAWSGLFNDGERQDLANKGSPYRAAIGFRGGKFGSPELAKVFDDVAGGQASLEAGSGNEEDTLKQRRLLVYDMDTFPFHQAELYHQFHDYQGGWRNQLQGDGRLHDVDCPNELVAMLKSPVVIALISGIGFCCLVCAASFGWKYFQQKFRRNGQTPLP</sequence>
<dbReference type="GO" id="GO:0008113">
    <property type="term" value="F:peptide-methionine (S)-S-oxide reductase activity"/>
    <property type="evidence" value="ECO:0007669"/>
    <property type="project" value="InterPro"/>
</dbReference>
<dbReference type="EMBL" id="CAJNNV010012915">
    <property type="protein sequence ID" value="CAE8601204.1"/>
    <property type="molecule type" value="Genomic_DNA"/>
</dbReference>
<accession>A0A813ELK9</accession>
<dbReference type="AlphaFoldDB" id="A0A813ELK9"/>